<protein>
    <submittedName>
        <fullName evidence="6">IclR family transcriptional regulator</fullName>
    </submittedName>
</protein>
<name>A0A6M3ZRJ0_9BURK</name>
<evidence type="ECO:0000256" key="3">
    <source>
        <dbReference type="ARBA" id="ARBA00023163"/>
    </source>
</evidence>
<dbReference type="Pfam" id="PF01614">
    <property type="entry name" value="IclR_C"/>
    <property type="match status" value="1"/>
</dbReference>
<dbReference type="InterPro" id="IPR005471">
    <property type="entry name" value="Tscrpt_reg_IclR_N"/>
</dbReference>
<dbReference type="InterPro" id="IPR036390">
    <property type="entry name" value="WH_DNA-bd_sf"/>
</dbReference>
<dbReference type="AlphaFoldDB" id="A0A6M3ZRJ0"/>
<dbReference type="PROSITE" id="PS51077">
    <property type="entry name" value="HTH_ICLR"/>
    <property type="match status" value="1"/>
</dbReference>
<evidence type="ECO:0000313" key="6">
    <source>
        <dbReference type="EMBL" id="QJQ01264.1"/>
    </source>
</evidence>
<dbReference type="Gene3D" id="1.10.10.10">
    <property type="entry name" value="Winged helix-like DNA-binding domain superfamily/Winged helix DNA-binding domain"/>
    <property type="match status" value="1"/>
</dbReference>
<keyword evidence="3" id="KW-0804">Transcription</keyword>
<keyword evidence="1" id="KW-0805">Transcription regulation</keyword>
<dbReference type="Proteomes" id="UP000501648">
    <property type="component" value="Chromosome"/>
</dbReference>
<dbReference type="GO" id="GO:0003700">
    <property type="term" value="F:DNA-binding transcription factor activity"/>
    <property type="evidence" value="ECO:0007669"/>
    <property type="project" value="TreeGrafter"/>
</dbReference>
<gene>
    <name evidence="6" type="ORF">C798_13765</name>
</gene>
<dbReference type="SUPFAM" id="SSF55781">
    <property type="entry name" value="GAF domain-like"/>
    <property type="match status" value="1"/>
</dbReference>
<reference evidence="6 7" key="1">
    <citation type="journal article" date="2012" name="J. Bacteriol.">
        <title>Genome sequence of the pathogenic Herbaspirillum seropedicae strain Os34, isolated from rice roots.</title>
        <authorList>
            <person name="Ye W."/>
            <person name="Ye S."/>
            <person name="Liu J."/>
            <person name="Chang S."/>
            <person name="Chen M."/>
            <person name="Zhu B."/>
            <person name="Guo L."/>
            <person name="An Q."/>
        </authorList>
    </citation>
    <scope>NUCLEOTIDE SEQUENCE [LARGE SCALE GENOMIC DNA]</scope>
    <source>
        <strain evidence="6 7">Os34</strain>
    </source>
</reference>
<feature type="domain" description="HTH iclR-type" evidence="4">
    <location>
        <begin position="5"/>
        <end position="66"/>
    </location>
</feature>
<dbReference type="InterPro" id="IPR014757">
    <property type="entry name" value="Tscrpt_reg_IclR_C"/>
</dbReference>
<evidence type="ECO:0000313" key="7">
    <source>
        <dbReference type="Proteomes" id="UP000501648"/>
    </source>
</evidence>
<dbReference type="PANTHER" id="PTHR30136:SF35">
    <property type="entry name" value="HTH-TYPE TRANSCRIPTIONAL REGULATOR RV1719"/>
    <property type="match status" value="1"/>
</dbReference>
<dbReference type="GO" id="GO:0003677">
    <property type="term" value="F:DNA binding"/>
    <property type="evidence" value="ECO:0007669"/>
    <property type="project" value="UniProtKB-KW"/>
</dbReference>
<dbReference type="RefSeq" id="WP_017453494.1">
    <property type="nucleotide sequence ID" value="NZ_CP008956.1"/>
</dbReference>
<dbReference type="SUPFAM" id="SSF46785">
    <property type="entry name" value="Winged helix' DNA-binding domain"/>
    <property type="match status" value="1"/>
</dbReference>
<organism evidence="6 7">
    <name type="scientific">Herbaspirillum rubrisubalbicans Os34</name>
    <dbReference type="NCBI Taxonomy" id="1235827"/>
    <lineage>
        <taxon>Bacteria</taxon>
        <taxon>Pseudomonadati</taxon>
        <taxon>Pseudomonadota</taxon>
        <taxon>Betaproteobacteria</taxon>
        <taxon>Burkholderiales</taxon>
        <taxon>Oxalobacteraceae</taxon>
        <taxon>Herbaspirillum</taxon>
    </lineage>
</organism>
<evidence type="ECO:0000256" key="1">
    <source>
        <dbReference type="ARBA" id="ARBA00023015"/>
    </source>
</evidence>
<dbReference type="Pfam" id="PF09339">
    <property type="entry name" value="HTH_IclR"/>
    <property type="match status" value="1"/>
</dbReference>
<dbReference type="PANTHER" id="PTHR30136">
    <property type="entry name" value="HELIX-TURN-HELIX TRANSCRIPTIONAL REGULATOR, ICLR FAMILY"/>
    <property type="match status" value="1"/>
</dbReference>
<dbReference type="PROSITE" id="PS51078">
    <property type="entry name" value="ICLR_ED"/>
    <property type="match status" value="1"/>
</dbReference>
<dbReference type="EMBL" id="CP008956">
    <property type="protein sequence ID" value="QJQ01264.1"/>
    <property type="molecule type" value="Genomic_DNA"/>
</dbReference>
<dbReference type="InterPro" id="IPR036388">
    <property type="entry name" value="WH-like_DNA-bd_sf"/>
</dbReference>
<dbReference type="InterPro" id="IPR050707">
    <property type="entry name" value="HTH_MetabolicPath_Reg"/>
</dbReference>
<dbReference type="Gene3D" id="3.30.450.40">
    <property type="match status" value="1"/>
</dbReference>
<dbReference type="InterPro" id="IPR029016">
    <property type="entry name" value="GAF-like_dom_sf"/>
</dbReference>
<evidence type="ECO:0000256" key="2">
    <source>
        <dbReference type="ARBA" id="ARBA00023125"/>
    </source>
</evidence>
<evidence type="ECO:0000259" key="5">
    <source>
        <dbReference type="PROSITE" id="PS51078"/>
    </source>
</evidence>
<dbReference type="GO" id="GO:0045892">
    <property type="term" value="P:negative regulation of DNA-templated transcription"/>
    <property type="evidence" value="ECO:0007669"/>
    <property type="project" value="TreeGrafter"/>
</dbReference>
<proteinExistence type="predicted"/>
<dbReference type="SMART" id="SM00346">
    <property type="entry name" value="HTH_ICLR"/>
    <property type="match status" value="1"/>
</dbReference>
<accession>A0A6M3ZRJ0</accession>
<keyword evidence="2" id="KW-0238">DNA-binding</keyword>
<sequence>MSYTVDAVSKAIELLFLVAEEGGNGVTELAKRSGNTKARAFRLLTTLEECGLVRRQLPMATYSLGYRALILGTAAQGQLNLVNVARDILEDIGNECNESVLVRVRDGMDTVCVAWWDAPHAIRVHSQLGDRRPLSAGASGKLLLAYAPADVQAEILSGKLEKFTPNTIVKQTDLKKELKKILAEGFSISHSEKTADMVAVAAPVRDSQGHVVASLSMTAPASRVPKEKLDKYVKIITQAAARFSRLLGYVDALA</sequence>
<feature type="domain" description="IclR-ED" evidence="5">
    <location>
        <begin position="67"/>
        <end position="249"/>
    </location>
</feature>
<evidence type="ECO:0000259" key="4">
    <source>
        <dbReference type="PROSITE" id="PS51077"/>
    </source>
</evidence>